<dbReference type="AlphaFoldDB" id="A0A1I7TL47"/>
<sequence>MVFIFRMNLLYCLSVVVLLCGFSSCYEYNPYERPWYERTDSNDQPNDETTDDLSEAFNCTRGQICEIAVSSIKNASILPFTVPIRIVTLSGHLELNLSTDQTLLTGLPMRTGLSKGMITYAMNGQKANIFFMVFVSRSSLHNHRFEITLKQPDRGGSKDFEGVDFLKTLANALDGLYTSLTMERFLNQHEILVIYNNSLSSTECQGDDILNMKGKMLSSNGNIKEEFARRLGSKYQIKTIQMETYDSCLLFFHNYTTSHRILKNTIYVCIIIVVIIIIFAIFCGTAIFYIRMPRNYNF</sequence>
<evidence type="ECO:0000259" key="3">
    <source>
        <dbReference type="PROSITE" id="PS51699"/>
    </source>
</evidence>
<organism evidence="4 5">
    <name type="scientific">Caenorhabditis tropicalis</name>
    <dbReference type="NCBI Taxonomy" id="1561998"/>
    <lineage>
        <taxon>Eukaryota</taxon>
        <taxon>Metazoa</taxon>
        <taxon>Ecdysozoa</taxon>
        <taxon>Nematoda</taxon>
        <taxon>Chromadorea</taxon>
        <taxon>Rhabditida</taxon>
        <taxon>Rhabditina</taxon>
        <taxon>Rhabditomorpha</taxon>
        <taxon>Rhabditoidea</taxon>
        <taxon>Rhabditidae</taxon>
        <taxon>Peloderinae</taxon>
        <taxon>Caenorhabditis</taxon>
    </lineage>
</organism>
<dbReference type="Proteomes" id="UP000095282">
    <property type="component" value="Unplaced"/>
</dbReference>
<evidence type="ECO:0000313" key="4">
    <source>
        <dbReference type="Proteomes" id="UP000095282"/>
    </source>
</evidence>
<dbReference type="eggNOG" id="KOG3781">
    <property type="taxonomic scope" value="Eukaryota"/>
</dbReference>
<keyword evidence="1" id="KW-0472">Membrane</keyword>
<evidence type="ECO:0000256" key="2">
    <source>
        <dbReference type="SAM" id="SignalP"/>
    </source>
</evidence>
<reference evidence="5" key="1">
    <citation type="submission" date="2016-11" db="UniProtKB">
        <authorList>
            <consortium name="WormBaseParasite"/>
        </authorList>
    </citation>
    <scope>IDENTIFICATION</scope>
</reference>
<dbReference type="PROSITE" id="PS51257">
    <property type="entry name" value="PROKAR_LIPOPROTEIN"/>
    <property type="match status" value="1"/>
</dbReference>
<keyword evidence="2" id="KW-0732">Signal</keyword>
<keyword evidence="4" id="KW-1185">Reference proteome</keyword>
<feature type="transmembrane region" description="Helical" evidence="1">
    <location>
        <begin position="265"/>
        <end position="290"/>
    </location>
</feature>
<name>A0A1I7TL47_9PELO</name>
<feature type="signal peptide" evidence="2">
    <location>
        <begin position="1"/>
        <end position="25"/>
    </location>
</feature>
<evidence type="ECO:0000313" key="5">
    <source>
        <dbReference type="WBParaSite" id="Csp11.Scaffold628.g6990.t2"/>
    </source>
</evidence>
<dbReference type="InterPro" id="IPR030398">
    <property type="entry name" value="SEA_DG_dom"/>
</dbReference>
<dbReference type="PROSITE" id="PS51699">
    <property type="entry name" value="SEA_DG"/>
    <property type="match status" value="1"/>
</dbReference>
<accession>A0A1I7TL47</accession>
<feature type="domain" description="Peptidase S72" evidence="3">
    <location>
        <begin position="140"/>
        <end position="247"/>
    </location>
</feature>
<keyword evidence="1" id="KW-1133">Transmembrane helix</keyword>
<protein>
    <submittedName>
        <fullName evidence="5">Peptidase S72 domain-containing protein</fullName>
    </submittedName>
</protein>
<keyword evidence="1" id="KW-0812">Transmembrane</keyword>
<dbReference type="WBParaSite" id="Csp11.Scaffold628.g6990.t2">
    <property type="protein sequence ID" value="Csp11.Scaffold628.g6990.t2"/>
    <property type="gene ID" value="Csp11.Scaffold628.g6990"/>
</dbReference>
<evidence type="ECO:0000256" key="1">
    <source>
        <dbReference type="SAM" id="Phobius"/>
    </source>
</evidence>
<feature type="chain" id="PRO_5009307693" evidence="2">
    <location>
        <begin position="26"/>
        <end position="298"/>
    </location>
</feature>
<dbReference type="STRING" id="1561998.A0A1I7TL47"/>
<proteinExistence type="predicted"/>